<name>A0A6N8F7U2_PAEMA</name>
<dbReference type="InterPro" id="IPR057359">
    <property type="entry name" value="YfjL_N"/>
</dbReference>
<comment type="caution">
    <text evidence="2">The sequence shown here is derived from an EMBL/GenBank/DDBJ whole genome shotgun (WGS) entry which is preliminary data.</text>
</comment>
<dbReference type="EMBL" id="WNZZ01000056">
    <property type="protein sequence ID" value="MUG26741.1"/>
    <property type="molecule type" value="Genomic_DNA"/>
</dbReference>
<evidence type="ECO:0000313" key="2">
    <source>
        <dbReference type="EMBL" id="MUG26741.1"/>
    </source>
</evidence>
<evidence type="ECO:0000259" key="1">
    <source>
        <dbReference type="Pfam" id="PF25425"/>
    </source>
</evidence>
<gene>
    <name evidence="2" type="ORF">GNQ08_30995</name>
</gene>
<organism evidence="2 3">
    <name type="scientific">Paenibacillus macerans</name>
    <name type="common">Bacillus macerans</name>
    <dbReference type="NCBI Taxonomy" id="44252"/>
    <lineage>
        <taxon>Bacteria</taxon>
        <taxon>Bacillati</taxon>
        <taxon>Bacillota</taxon>
        <taxon>Bacilli</taxon>
        <taxon>Bacillales</taxon>
        <taxon>Paenibacillaceae</taxon>
        <taxon>Paenibacillus</taxon>
    </lineage>
</organism>
<feature type="domain" description="YfjL-like N-terminal" evidence="1">
    <location>
        <begin position="3"/>
        <end position="83"/>
    </location>
</feature>
<evidence type="ECO:0000313" key="3">
    <source>
        <dbReference type="Proteomes" id="UP000442469"/>
    </source>
</evidence>
<protein>
    <recommendedName>
        <fullName evidence="1">YfjL-like N-terminal domain-containing protein</fullName>
    </recommendedName>
</protein>
<dbReference type="Pfam" id="PF25425">
    <property type="entry name" value="YfjL_N"/>
    <property type="match status" value="1"/>
</dbReference>
<dbReference type="Proteomes" id="UP000442469">
    <property type="component" value="Unassembled WGS sequence"/>
</dbReference>
<dbReference type="RefSeq" id="WP_124331679.1">
    <property type="nucleotide sequence ID" value="NZ_BGML01000001.1"/>
</dbReference>
<reference evidence="2 3" key="1">
    <citation type="submission" date="2019-11" db="EMBL/GenBank/DDBJ databases">
        <title>Draft genome sequences of five Paenibacillus species of dairy origin.</title>
        <authorList>
            <person name="Olajide A.M."/>
            <person name="Chen S."/>
            <person name="Lapointe G."/>
        </authorList>
    </citation>
    <scope>NUCLEOTIDE SEQUENCE [LARGE SCALE GENOMIC DNA]</scope>
    <source>
        <strain evidence="2 3">3CT49</strain>
    </source>
</reference>
<proteinExistence type="predicted"/>
<accession>A0A6N8F7U2</accession>
<sequence>MKYWITGLVVFTVLFFAYSIFNGTPWGKENMRKESSRYLQDKYGDEMKIESVKYDFDNSFYFKYRYYTVVHLKKNLQNQFQVNKYKEKLTDNYYISYWEYEVKNEIKQQFHQISSVSFQLRSDPSQDRSEINGIYPPNYHEIKKEIKEKDMPELRLWISVNDDKQEQIMNAIFEIVLFLKEKDYRLSSISFMLDNQTNNESYYLSGMDLKEVTDLNSLTNRLK</sequence>
<dbReference type="AlphaFoldDB" id="A0A6N8F7U2"/>